<keyword evidence="2" id="KW-1185">Reference proteome</keyword>
<reference evidence="1" key="1">
    <citation type="submission" date="2021-09" db="EMBL/GenBank/DDBJ databases">
        <authorList>
            <consortium name="Pathogen Informatics"/>
        </authorList>
    </citation>
    <scope>NUCLEOTIDE SEQUENCE</scope>
</reference>
<name>A0A8J2PXM5_9BILA</name>
<protein>
    <submittedName>
        <fullName evidence="1">Uncharacterized protein</fullName>
    </submittedName>
</protein>
<dbReference type="OrthoDB" id="5872933at2759"/>
<accession>A0A8J2PXM5</accession>
<evidence type="ECO:0000313" key="1">
    <source>
        <dbReference type="EMBL" id="CAG9539170.1"/>
    </source>
</evidence>
<gene>
    <name evidence="1" type="ORF">CJOHNSTONI_LOCUS8794</name>
</gene>
<comment type="caution">
    <text evidence="1">The sequence shown here is derived from an EMBL/GenBank/DDBJ whole genome shotgun (WGS) entry which is preliminary data.</text>
</comment>
<dbReference type="EMBL" id="CAKAEH010001758">
    <property type="protein sequence ID" value="CAG9539170.1"/>
    <property type="molecule type" value="Genomic_DNA"/>
</dbReference>
<organism evidence="1 2">
    <name type="scientific">Cercopithifilaria johnstoni</name>
    <dbReference type="NCBI Taxonomy" id="2874296"/>
    <lineage>
        <taxon>Eukaryota</taxon>
        <taxon>Metazoa</taxon>
        <taxon>Ecdysozoa</taxon>
        <taxon>Nematoda</taxon>
        <taxon>Chromadorea</taxon>
        <taxon>Rhabditida</taxon>
        <taxon>Spirurina</taxon>
        <taxon>Spiruromorpha</taxon>
        <taxon>Filarioidea</taxon>
        <taxon>Onchocercidae</taxon>
        <taxon>Cercopithifilaria</taxon>
    </lineage>
</organism>
<dbReference type="AlphaFoldDB" id="A0A8J2PXM5"/>
<evidence type="ECO:0000313" key="2">
    <source>
        <dbReference type="Proteomes" id="UP000746747"/>
    </source>
</evidence>
<sequence>MNVVKRIPEKEILGHIPGDFDLSKTNGTIHNYSVNSNDISTAKLTFTDVDSLSSTADHIPNSNLSMTDLKADRSDERKFDIPTNTTTSSLGRCVMPQSTVDSLVGHIPSSYHYRIPTYTDPNTASQQTPPYMIPTISSAMKMKQIIKQCTPSESLLWTYRRRHSISEGLHTAASFTPSRNRGSYQSRLRLWQQVISQPLPKICRKEPKAELLTTGCDIANGLNHQNLRRTSSQPLLRVTRRSSHCGGLYHNYLKQLYWDRITSKYDKISRTEHFMKEDQQRTADLAPMNVDENAQNEISSVHLGQAHLQLSPRNSYQERNSRFYLGRDYLQQQDQVDNDASTPSLCTAQVKTPCGWQRTFSRVPCKISRFDRFAFVETISVQVWITEAPLSQSSSKTARYNVWQWTSSNSLQKVSRLKRFRKSEIKDTKSQCISQLEQSAEQFILRESKGLETIWKRTFSKSLPKISRIDRFSVPGNSVVNICRGNLRPEQLDGEVSLDFLATQSSLSNALKSPATSPNPLQRSLFYEQAKLMPLREVSSSSLHTAQLRSLKTSLIESLSSEELPEKHSNLTIKPLCRNTSSECFEKNVALCLRESETRSSKGSILPDIIFYDGSLWRRSKSILQRISRFERFQKRTLSTSSTASTKSFEALPTSKALFSRVSAKKRSKISKLLRRTRFDRFQKNILSILNTARTNSLLVSTLPDTSSFERSSSESKSSCILLSRYLPSPCIWNRLTAEPIQRNSRIERFQNSALLDLHTAPTRPSSSSLFSDISLILSSEGCLWEQTKAMSSKKFHRYYPNFDEVTMNTSDSYQKEKMLDRNSRFNRFQNNFSPNSYTTQSTFSQNLSTKRFLKKETEQGIPRKISHEKHFKTDYMASELMAQVSGAKYCPYDNRSLCNGFPMYSLLIAQQRSPEQSLTCCSLDNIDSCKDIYLTDSTTEIVDFDRNKKLEREISYEEQYENRAPTILNMFNGIRNERSDGLWDRTAIQQTQEVSHLSRTERQHFDGE</sequence>
<dbReference type="Proteomes" id="UP000746747">
    <property type="component" value="Unassembled WGS sequence"/>
</dbReference>
<proteinExistence type="predicted"/>